<evidence type="ECO:0000256" key="3">
    <source>
        <dbReference type="ARBA" id="ARBA00022737"/>
    </source>
</evidence>
<evidence type="ECO:0000313" key="12">
    <source>
        <dbReference type="Proteomes" id="UP001273166"/>
    </source>
</evidence>
<proteinExistence type="predicted"/>
<dbReference type="Proteomes" id="UP001273166">
    <property type="component" value="Unassembled WGS sequence"/>
</dbReference>
<gene>
    <name evidence="11" type="ORF">B0T15DRAFT_540967</name>
</gene>
<evidence type="ECO:0000259" key="9">
    <source>
        <dbReference type="PROSITE" id="PS50089"/>
    </source>
</evidence>
<keyword evidence="1" id="KW-0808">Transferase</keyword>
<accession>A0AAJ0GPD6</accession>
<name>A0AAJ0GPD6_9PEZI</name>
<evidence type="ECO:0000256" key="7">
    <source>
        <dbReference type="PROSITE-ProRule" id="PRU00175"/>
    </source>
</evidence>
<dbReference type="GO" id="GO:0008270">
    <property type="term" value="F:zinc ion binding"/>
    <property type="evidence" value="ECO:0007669"/>
    <property type="project" value="UniProtKB-KW"/>
</dbReference>
<comment type="caution">
    <text evidence="11">The sequence shown here is derived from an EMBL/GenBank/DDBJ whole genome shotgun (WGS) entry which is preliminary data.</text>
</comment>
<dbReference type="RefSeq" id="XP_062719462.1">
    <property type="nucleotide sequence ID" value="XM_062869820.1"/>
</dbReference>
<evidence type="ECO:0000256" key="6">
    <source>
        <dbReference type="ARBA" id="ARBA00022833"/>
    </source>
</evidence>
<keyword evidence="4 7" id="KW-0863">Zinc-finger</keyword>
<keyword evidence="12" id="KW-1185">Reference proteome</keyword>
<dbReference type="Pfam" id="PF26200">
    <property type="entry name" value="Rcat_RNF216"/>
    <property type="match status" value="1"/>
</dbReference>
<dbReference type="SUPFAM" id="SSF57850">
    <property type="entry name" value="RING/U-box"/>
    <property type="match status" value="1"/>
</dbReference>
<reference evidence="11" key="2">
    <citation type="submission" date="2023-06" db="EMBL/GenBank/DDBJ databases">
        <authorList>
            <consortium name="Lawrence Berkeley National Laboratory"/>
            <person name="Mondo S.J."/>
            <person name="Hensen N."/>
            <person name="Bonometti L."/>
            <person name="Westerberg I."/>
            <person name="Brannstrom I.O."/>
            <person name="Guillou S."/>
            <person name="Cros-Aarteil S."/>
            <person name="Calhoun S."/>
            <person name="Haridas S."/>
            <person name="Kuo A."/>
            <person name="Pangilinan J."/>
            <person name="Riley R."/>
            <person name="Labutti K."/>
            <person name="Andreopoulos B."/>
            <person name="Lipzen A."/>
            <person name="Chen C."/>
            <person name="Yanf M."/>
            <person name="Daum C."/>
            <person name="Ng V."/>
            <person name="Clum A."/>
            <person name="Steindorff A."/>
            <person name="Ohm R."/>
            <person name="Martin F."/>
            <person name="Silar P."/>
            <person name="Natvig D."/>
            <person name="Lalanne C."/>
            <person name="Gautier V."/>
            <person name="Ament-Velasquez S.L."/>
            <person name="Kruys A."/>
            <person name="Hutchinson M.I."/>
            <person name="Powell A.J."/>
            <person name="Barry K."/>
            <person name="Miller A.N."/>
            <person name="Grigoriev I.V."/>
            <person name="Debuchy R."/>
            <person name="Gladieux P."/>
            <person name="Thoren M.H."/>
            <person name="Johannesson H."/>
        </authorList>
    </citation>
    <scope>NUCLEOTIDE SEQUENCE</scope>
    <source>
        <strain evidence="11">CBS 333.67</strain>
    </source>
</reference>
<evidence type="ECO:0000256" key="4">
    <source>
        <dbReference type="ARBA" id="ARBA00022771"/>
    </source>
</evidence>
<keyword evidence="3" id="KW-0677">Repeat</keyword>
<feature type="region of interest" description="Disordered" evidence="8">
    <location>
        <begin position="853"/>
        <end position="873"/>
    </location>
</feature>
<dbReference type="GO" id="GO:0016740">
    <property type="term" value="F:transferase activity"/>
    <property type="evidence" value="ECO:0007669"/>
    <property type="project" value="UniProtKB-KW"/>
</dbReference>
<keyword evidence="5" id="KW-0833">Ubl conjugation pathway</keyword>
<dbReference type="PROSITE" id="PS51873">
    <property type="entry name" value="TRIAD"/>
    <property type="match status" value="1"/>
</dbReference>
<reference evidence="11" key="1">
    <citation type="journal article" date="2023" name="Mol. Phylogenet. Evol.">
        <title>Genome-scale phylogeny and comparative genomics of the fungal order Sordariales.</title>
        <authorList>
            <person name="Hensen N."/>
            <person name="Bonometti L."/>
            <person name="Westerberg I."/>
            <person name="Brannstrom I.O."/>
            <person name="Guillou S."/>
            <person name="Cros-Aarteil S."/>
            <person name="Calhoun S."/>
            <person name="Haridas S."/>
            <person name="Kuo A."/>
            <person name="Mondo S."/>
            <person name="Pangilinan J."/>
            <person name="Riley R."/>
            <person name="LaButti K."/>
            <person name="Andreopoulos B."/>
            <person name="Lipzen A."/>
            <person name="Chen C."/>
            <person name="Yan M."/>
            <person name="Daum C."/>
            <person name="Ng V."/>
            <person name="Clum A."/>
            <person name="Steindorff A."/>
            <person name="Ohm R.A."/>
            <person name="Martin F."/>
            <person name="Silar P."/>
            <person name="Natvig D.O."/>
            <person name="Lalanne C."/>
            <person name="Gautier V."/>
            <person name="Ament-Velasquez S.L."/>
            <person name="Kruys A."/>
            <person name="Hutchinson M.I."/>
            <person name="Powell A.J."/>
            <person name="Barry K."/>
            <person name="Miller A.N."/>
            <person name="Grigoriev I.V."/>
            <person name="Debuchy R."/>
            <person name="Gladieux P."/>
            <person name="Hiltunen Thoren M."/>
            <person name="Johannesson H."/>
        </authorList>
    </citation>
    <scope>NUCLEOTIDE SEQUENCE</scope>
    <source>
        <strain evidence="11">CBS 333.67</strain>
    </source>
</reference>
<dbReference type="InterPro" id="IPR036465">
    <property type="entry name" value="vWFA_dom_sf"/>
</dbReference>
<dbReference type="GeneID" id="87888649"/>
<evidence type="ECO:0000256" key="8">
    <source>
        <dbReference type="SAM" id="MobiDB-lite"/>
    </source>
</evidence>
<keyword evidence="2" id="KW-0479">Metal-binding</keyword>
<sequence length="1120" mass="124022">MAAAHPEVYDLLVVTDATHSMKYFLQALNSSLKDVIRISAATGCFSRIGVLAYRDYDKRNAHVTEWSGWYSREGNTEAGISRETLLSFVNNLSSGSGYDFPEAAKSGLAHAYQVMRRDAKTIILLFADAPPHTEPLAGLWATEQRELLRNASFGETGKRFADWTSAASTLSRGDKRAQVFSIIALPHRLGPQTSSMFTYLSARTGGACIAFRGRTPTSDVISEVTVCLLLAWMGAGKEGATLKTEKIVDLVRFVDVSGIEQIRSERDPHGAQYLLVSDEHHDRKALEIVERNMEYSPLSLETMAQIIPRREHPVMGFAMRYKADPEYQAVVIEQLSEIIESDVSALALNPVFGSLWRTVCNDRRNPARDKLLARFGFQVERIGDEAKKSRMKAWLEESYDYVGEILETIKSVPEGARYPCVFLDPTVRFMPAAGDGVGDTDESMEFTRDELLEIGRSCDPRILRRLGRILTRLTYVTSQDQLPAHVRDVPEEEVPRIPMALAQPEHKRKFWQVLLHVVVPGTMVTARPAALLAALSLRMGIKPLEEVAHSELMAFRDKWNTLEIPETWNTACLTLLLEADKNHTQLKTDVHADGTTTVLKAEDRRLFEALVNYKLLDMNMDTTLTAKVGWTPDKSKMPLGPVVMCSSCEFPRSVTIMAEDGVCGLCAVQYESKDARAECTTANVSKADNSSTLATWTECSMADCRAQYVLYNPGQLNVRPKCHYCRQASVVSTQDPSSSRLPKSPCVTCTRCANRIIWPEAYRPGSWNPADFKCPGCETNPDSTIATEEVTPLTVARSNGTAWLLRNDDNAIPAPLTKRSVFHTVSTLTIDRSLFADKVEVLPKLQVVPLAQQPAAADDDDDDDDDDLTTSTPLLTIRGKPLHNTPALLAELRSWVSARRVQAGTCSLCFRDRAKRDLRLACGGRRGCRQMVCAECVQGWYGMNRIGRIINLAALSCPFCRRQPTSSSKVSSLPGGLRFLGGLRDAVAERGEWVYAWCGGCGMAKRFAERVCARGAPEEVEEWRCEECVLAAEQTAGGGGGGQGGMVIKECPSCGVATQKMVGCDHISCPCGAHWCFNCGVQTEEGEIYGHMSTEHRTWYVDGNGEDFVDYYDDEAYESD</sequence>
<evidence type="ECO:0000256" key="2">
    <source>
        <dbReference type="ARBA" id="ARBA00022723"/>
    </source>
</evidence>
<dbReference type="InterPro" id="IPR001841">
    <property type="entry name" value="Znf_RING"/>
</dbReference>
<evidence type="ECO:0000313" key="11">
    <source>
        <dbReference type="EMBL" id="KAK3303682.1"/>
    </source>
</evidence>
<evidence type="ECO:0008006" key="13">
    <source>
        <dbReference type="Google" id="ProtNLM"/>
    </source>
</evidence>
<evidence type="ECO:0000256" key="5">
    <source>
        <dbReference type="ARBA" id="ARBA00022786"/>
    </source>
</evidence>
<dbReference type="Gene3D" id="3.40.50.410">
    <property type="entry name" value="von Willebrand factor, type A domain"/>
    <property type="match status" value="1"/>
</dbReference>
<feature type="compositionally biased region" description="Acidic residues" evidence="8">
    <location>
        <begin position="857"/>
        <end position="868"/>
    </location>
</feature>
<evidence type="ECO:0000259" key="10">
    <source>
        <dbReference type="PROSITE" id="PS51873"/>
    </source>
</evidence>
<organism evidence="11 12">
    <name type="scientific">Chaetomium strumarium</name>
    <dbReference type="NCBI Taxonomy" id="1170767"/>
    <lineage>
        <taxon>Eukaryota</taxon>
        <taxon>Fungi</taxon>
        <taxon>Dikarya</taxon>
        <taxon>Ascomycota</taxon>
        <taxon>Pezizomycotina</taxon>
        <taxon>Sordariomycetes</taxon>
        <taxon>Sordariomycetidae</taxon>
        <taxon>Sordariales</taxon>
        <taxon>Chaetomiaceae</taxon>
        <taxon>Chaetomium</taxon>
    </lineage>
</organism>
<feature type="domain" description="RING-type" evidence="10">
    <location>
        <begin position="902"/>
        <end position="1102"/>
    </location>
</feature>
<keyword evidence="6" id="KW-0862">Zinc</keyword>
<dbReference type="PROSITE" id="PS50089">
    <property type="entry name" value="ZF_RING_2"/>
    <property type="match status" value="1"/>
</dbReference>
<dbReference type="EMBL" id="JAUDZG010000006">
    <property type="protein sequence ID" value="KAK3303682.1"/>
    <property type="molecule type" value="Genomic_DNA"/>
</dbReference>
<dbReference type="InterPro" id="IPR044066">
    <property type="entry name" value="TRIAD_supradom"/>
</dbReference>
<dbReference type="AlphaFoldDB" id="A0AAJ0GPD6"/>
<dbReference type="Gene3D" id="1.20.120.1750">
    <property type="match status" value="1"/>
</dbReference>
<dbReference type="SUPFAM" id="SSF53300">
    <property type="entry name" value="vWA-like"/>
    <property type="match status" value="1"/>
</dbReference>
<evidence type="ECO:0000256" key="1">
    <source>
        <dbReference type="ARBA" id="ARBA00022679"/>
    </source>
</evidence>
<feature type="domain" description="RING-type" evidence="9">
    <location>
        <begin position="906"/>
        <end position="961"/>
    </location>
</feature>
<protein>
    <recommendedName>
        <fullName evidence="13">Dihydroxyacid dehydratase</fullName>
    </recommendedName>
</protein>